<dbReference type="Proteomes" id="UP000070720">
    <property type="component" value="Chromosome 4"/>
</dbReference>
<accession>A0A098DN61</accession>
<keyword evidence="3" id="KW-1185">Reference proteome</keyword>
<reference evidence="1 3" key="3">
    <citation type="journal article" date="2015" name="BMC Genomics">
        <title>The completed genome sequence of the pathogenic ascomycete fungus Fusarium graminearum.</title>
        <authorList>
            <person name="King R."/>
            <person name="Urban M."/>
            <person name="Hammond-Kosack M.C."/>
            <person name="Hassani-Pak K."/>
            <person name="Hammond-Kosack K.E."/>
        </authorList>
    </citation>
    <scope>NUCLEOTIDE SEQUENCE [LARGE SCALE GENOMIC DNA]</scope>
    <source>
        <strain evidence="3">ATCC MYA-4620 / CBS 123657 / FGSC 9075 / NRRL 31084 / PH-1</strain>
        <strain evidence="1">PH-1</strain>
    </source>
</reference>
<dbReference type="EnsemblFungi" id="CEF83290">
    <property type="protein sequence ID" value="CEF83290"/>
    <property type="gene ID" value="FGRRES_13597_M"/>
</dbReference>
<reference evidence="2 3" key="2">
    <citation type="journal article" date="2010" name="Nature">
        <title>Comparative genomics reveals mobile pathogenicity chromosomes in Fusarium.</title>
        <authorList>
            <person name="Ma L.J."/>
            <person name="van der Does H.C."/>
            <person name="Borkovich K.A."/>
            <person name="Coleman J.J."/>
            <person name="Daboussi M.J."/>
            <person name="Di Pietro A."/>
            <person name="Dufresne M."/>
            <person name="Freitag M."/>
            <person name="Grabherr M."/>
            <person name="Henrissat B."/>
            <person name="Houterman P.M."/>
            <person name="Kang S."/>
            <person name="Shim W.B."/>
            <person name="Woloshuk C."/>
            <person name="Xie X."/>
            <person name="Xu J.R."/>
            <person name="Antoniw J."/>
            <person name="Baker S.E."/>
            <person name="Bluhm B.H."/>
            <person name="Breakspear A."/>
            <person name="Brown D.W."/>
            <person name="Butchko R.A."/>
            <person name="Chapman S."/>
            <person name="Coulson R."/>
            <person name="Coutinho P.M."/>
            <person name="Danchin E.G."/>
            <person name="Diener A."/>
            <person name="Gale L.R."/>
            <person name="Gardiner D.M."/>
            <person name="Goff S."/>
            <person name="Hammond-Kosack K.E."/>
            <person name="Hilburn K."/>
            <person name="Hua-Van A."/>
            <person name="Jonkers W."/>
            <person name="Kazan K."/>
            <person name="Kodira C.D."/>
            <person name="Koehrsen M."/>
            <person name="Kumar L."/>
            <person name="Lee Y.H."/>
            <person name="Li L."/>
            <person name="Manners J.M."/>
            <person name="Miranda-Saavedra D."/>
            <person name="Mukherjee M."/>
            <person name="Park G."/>
            <person name="Park J."/>
            <person name="Park S.Y."/>
            <person name="Proctor R.H."/>
            <person name="Regev A."/>
            <person name="Ruiz-Roldan M.C."/>
            <person name="Sain D."/>
            <person name="Sakthikumar S."/>
            <person name="Sykes S."/>
            <person name="Schwartz D.C."/>
            <person name="Turgeon B.G."/>
            <person name="Wapinski I."/>
            <person name="Yoder O."/>
            <person name="Young S."/>
            <person name="Zeng Q."/>
            <person name="Zhou S."/>
            <person name="Galagan J."/>
            <person name="Cuomo C.A."/>
            <person name="Kistler H.C."/>
            <person name="Rep M."/>
        </authorList>
    </citation>
    <scope>GENOME REANNOTATION</scope>
    <source>
        <strain evidence="3">ATCC MYA-4620 / CBS 123657 / FGSC 9075 / NRRL 31084 / PH-1</strain>
        <strain evidence="2">PH-1 / ATCC MYA-4620 / FGSC 9075 / NRRL 31084</strain>
    </source>
</reference>
<dbReference type="VEuPathDB" id="FungiDB:FGRAMPH1_01G26957"/>
<dbReference type="EMBL" id="HG970335">
    <property type="protein sequence ID" value="CEF83290.1"/>
    <property type="molecule type" value="Genomic_DNA"/>
</dbReference>
<reference evidence="2 3" key="1">
    <citation type="journal article" date="2007" name="Science">
        <title>The Fusarium graminearum genome reveals a link between localized polymorphism and pathogen specialization.</title>
        <authorList>
            <person name="Cuomo C.A."/>
            <person name="Gueldener U."/>
            <person name="Xu J.-R."/>
            <person name="Trail F."/>
            <person name="Turgeon B.G."/>
            <person name="Di Pietro A."/>
            <person name="Walton J.D."/>
            <person name="Ma L.-J."/>
            <person name="Baker S.E."/>
            <person name="Rep M."/>
            <person name="Adam G."/>
            <person name="Antoniw J."/>
            <person name="Baldwin T."/>
            <person name="Calvo S.E."/>
            <person name="Chang Y.-L."/>
            <person name="DeCaprio D."/>
            <person name="Gale L.R."/>
            <person name="Gnerre S."/>
            <person name="Goswami R.S."/>
            <person name="Hammond-Kosack K."/>
            <person name="Harris L.J."/>
            <person name="Hilburn K."/>
            <person name="Kennell J.C."/>
            <person name="Kroken S."/>
            <person name="Magnuson J.K."/>
            <person name="Mannhaupt G."/>
            <person name="Mauceli E.W."/>
            <person name="Mewes H.-W."/>
            <person name="Mitterbauer R."/>
            <person name="Muehlbauer G."/>
            <person name="Muensterkoetter M."/>
            <person name="Nelson D."/>
            <person name="O'Donnell K."/>
            <person name="Ouellet T."/>
            <person name="Qi W."/>
            <person name="Quesneville H."/>
            <person name="Roncero M.I.G."/>
            <person name="Seong K.-Y."/>
            <person name="Tetko I.V."/>
            <person name="Urban M."/>
            <person name="Waalwijk C."/>
            <person name="Ward T.J."/>
            <person name="Yao J."/>
            <person name="Birren B.W."/>
            <person name="Kistler H.C."/>
        </authorList>
    </citation>
    <scope>NUCLEOTIDE SEQUENCE [LARGE SCALE GENOMIC DNA]</scope>
    <source>
        <strain evidence="3">ATCC MYA-4620 / CBS 123657 / FGSC 9075 / NRRL 31084 / PH-1</strain>
        <strain evidence="2">PH-1 / ATCC MYA-4620 / FGSC 9075 / NRRL 31084</strain>
    </source>
</reference>
<reference evidence="2" key="4">
    <citation type="submission" date="2017-01" db="UniProtKB">
        <authorList>
            <consortium name="EnsemblFungi"/>
        </authorList>
    </citation>
    <scope>IDENTIFICATION</scope>
    <source>
        <strain evidence="2">PH-1 / ATCC MYA-4620 / FGSC 9075 / NRRL 31084</strain>
    </source>
</reference>
<evidence type="ECO:0000313" key="1">
    <source>
        <dbReference type="EMBL" id="CEF83290.1"/>
    </source>
</evidence>
<organism evidence="1 3">
    <name type="scientific">Gibberella zeae (strain ATCC MYA-4620 / CBS 123657 / FGSC 9075 / NRRL 31084 / PH-1)</name>
    <name type="common">Wheat head blight fungus</name>
    <name type="synonym">Fusarium graminearum</name>
    <dbReference type="NCBI Taxonomy" id="229533"/>
    <lineage>
        <taxon>Eukaryota</taxon>
        <taxon>Fungi</taxon>
        <taxon>Dikarya</taxon>
        <taxon>Ascomycota</taxon>
        <taxon>Pezizomycotina</taxon>
        <taxon>Sordariomycetes</taxon>
        <taxon>Hypocreomycetidae</taxon>
        <taxon>Hypocreales</taxon>
        <taxon>Nectriaceae</taxon>
        <taxon>Fusarium</taxon>
    </lineage>
</organism>
<dbReference type="InParanoid" id="A0A098DN61"/>
<sequence length="149" mass="16959">MSLQLRKDYLSRRAGYVTGYQAFAGVDSKNHNARHSKGVWLSTSIIIWVLVRVSLLKILNYYVVRHTDIGSISYPGPSYACRFVFNDIMLTNWARLIQRSDVDNNTAAISLLIAGRITLKVSVRYLQSISWQIWISSGFVCSQDMSLIH</sequence>
<accession>A0A0E0SA27</accession>
<proteinExistence type="predicted"/>
<name>A0A098DN61_GIBZE</name>
<gene>
    <name evidence="1" type="ORF">FGRAMPH1_01T26957</name>
</gene>
<dbReference type="AlphaFoldDB" id="A0A098DN61"/>
<evidence type="ECO:0000313" key="3">
    <source>
        <dbReference type="Proteomes" id="UP000070720"/>
    </source>
</evidence>
<evidence type="ECO:0000313" key="2">
    <source>
        <dbReference type="EnsemblFungi" id="CEF83290"/>
    </source>
</evidence>
<protein>
    <submittedName>
        <fullName evidence="1">Chromosome 4, complete genome</fullName>
    </submittedName>
</protein>